<evidence type="ECO:0000313" key="1">
    <source>
        <dbReference type="EMBL" id="MBM7472708.1"/>
    </source>
</evidence>
<proteinExistence type="predicted"/>
<sequence length="122" mass="11848">MNRPLRPAVTAWAIVAVVGVATGVSGCSQVAALAPVGGNTITEIRYAANDVLVGAGIEILTAPVCVSTAGGVACTGQTASGEPITVTTTDAALTTIDVTVGSTTVYSGSVSAVLDAAARSTK</sequence>
<organism evidence="1 2">
    <name type="scientific">Subtercola frigoramans</name>
    <dbReference type="NCBI Taxonomy" id="120298"/>
    <lineage>
        <taxon>Bacteria</taxon>
        <taxon>Bacillati</taxon>
        <taxon>Actinomycetota</taxon>
        <taxon>Actinomycetes</taxon>
        <taxon>Micrococcales</taxon>
        <taxon>Microbacteriaceae</taxon>
        <taxon>Subtercola</taxon>
    </lineage>
</organism>
<name>A0ABS2L6J7_9MICO</name>
<keyword evidence="2" id="KW-1185">Reference proteome</keyword>
<dbReference type="EMBL" id="JAFBBU010000001">
    <property type="protein sequence ID" value="MBM7472708.1"/>
    <property type="molecule type" value="Genomic_DNA"/>
</dbReference>
<reference evidence="1 2" key="1">
    <citation type="submission" date="2021-01" db="EMBL/GenBank/DDBJ databases">
        <title>Sequencing the genomes of 1000 actinobacteria strains.</title>
        <authorList>
            <person name="Klenk H.-P."/>
        </authorList>
    </citation>
    <scope>NUCLEOTIDE SEQUENCE [LARGE SCALE GENOMIC DNA]</scope>
    <source>
        <strain evidence="1 2">DSM 13057</strain>
    </source>
</reference>
<protein>
    <recommendedName>
        <fullName evidence="3">DUF4333 domain-containing protein</fullName>
    </recommendedName>
</protein>
<gene>
    <name evidence="1" type="ORF">JOE66_002342</name>
</gene>
<evidence type="ECO:0008006" key="3">
    <source>
        <dbReference type="Google" id="ProtNLM"/>
    </source>
</evidence>
<dbReference type="RefSeq" id="WP_205109659.1">
    <property type="nucleotide sequence ID" value="NZ_BAAAHT010000002.1"/>
</dbReference>
<comment type="caution">
    <text evidence="1">The sequence shown here is derived from an EMBL/GenBank/DDBJ whole genome shotgun (WGS) entry which is preliminary data.</text>
</comment>
<accession>A0ABS2L6J7</accession>
<evidence type="ECO:0000313" key="2">
    <source>
        <dbReference type="Proteomes" id="UP000776164"/>
    </source>
</evidence>
<dbReference type="PROSITE" id="PS51257">
    <property type="entry name" value="PROKAR_LIPOPROTEIN"/>
    <property type="match status" value="1"/>
</dbReference>
<dbReference type="Proteomes" id="UP000776164">
    <property type="component" value="Unassembled WGS sequence"/>
</dbReference>